<dbReference type="Gene3D" id="3.30.450.350">
    <property type="entry name" value="CHASE domain"/>
    <property type="match status" value="1"/>
</dbReference>
<dbReference type="InterPro" id="IPR001610">
    <property type="entry name" value="PAC"/>
</dbReference>
<dbReference type="InterPro" id="IPR036890">
    <property type="entry name" value="HATPase_C_sf"/>
</dbReference>
<evidence type="ECO:0000256" key="3">
    <source>
        <dbReference type="ARBA" id="ARBA00012438"/>
    </source>
</evidence>
<organism evidence="16 17">
    <name type="scientific">Candidatus Collierbacteria bacterium GW2011_GWB2_44_22</name>
    <dbReference type="NCBI Taxonomy" id="1618387"/>
    <lineage>
        <taxon>Bacteria</taxon>
        <taxon>Candidatus Collieribacteriota</taxon>
    </lineage>
</organism>
<dbReference type="InterPro" id="IPR036097">
    <property type="entry name" value="HisK_dim/P_sf"/>
</dbReference>
<feature type="transmembrane region" description="Helical" evidence="11">
    <location>
        <begin position="302"/>
        <end position="325"/>
    </location>
</feature>
<keyword evidence="10 11" id="KW-0472">Membrane</keyword>
<dbReference type="InterPro" id="IPR005467">
    <property type="entry name" value="His_kinase_dom"/>
</dbReference>
<dbReference type="Pfam" id="PF03924">
    <property type="entry name" value="CHASE"/>
    <property type="match status" value="1"/>
</dbReference>
<dbReference type="InterPro" id="IPR013767">
    <property type="entry name" value="PAS_fold"/>
</dbReference>
<feature type="domain" description="Histidine kinase" evidence="12">
    <location>
        <begin position="470"/>
        <end position="689"/>
    </location>
</feature>
<dbReference type="GO" id="GO:0000155">
    <property type="term" value="F:phosphorelay sensor kinase activity"/>
    <property type="evidence" value="ECO:0007669"/>
    <property type="project" value="InterPro"/>
</dbReference>
<evidence type="ECO:0000259" key="12">
    <source>
        <dbReference type="PROSITE" id="PS50109"/>
    </source>
</evidence>
<dbReference type="PANTHER" id="PTHR43711">
    <property type="entry name" value="TWO-COMPONENT HISTIDINE KINASE"/>
    <property type="match status" value="1"/>
</dbReference>
<evidence type="ECO:0000256" key="4">
    <source>
        <dbReference type="ARBA" id="ARBA00022553"/>
    </source>
</evidence>
<keyword evidence="8 11" id="KW-1133">Transmembrane helix</keyword>
<dbReference type="InterPro" id="IPR003594">
    <property type="entry name" value="HATPase_dom"/>
</dbReference>
<dbReference type="InterPro" id="IPR004358">
    <property type="entry name" value="Sig_transdc_His_kin-like_C"/>
</dbReference>
<dbReference type="SMART" id="SM01079">
    <property type="entry name" value="CHASE"/>
    <property type="match status" value="1"/>
</dbReference>
<evidence type="ECO:0000259" key="13">
    <source>
        <dbReference type="PROSITE" id="PS50112"/>
    </source>
</evidence>
<dbReference type="PANTHER" id="PTHR43711:SF1">
    <property type="entry name" value="HISTIDINE KINASE 1"/>
    <property type="match status" value="1"/>
</dbReference>
<evidence type="ECO:0000256" key="10">
    <source>
        <dbReference type="ARBA" id="ARBA00023136"/>
    </source>
</evidence>
<dbReference type="Pfam" id="PF00989">
    <property type="entry name" value="PAS"/>
    <property type="match status" value="1"/>
</dbReference>
<comment type="caution">
    <text evidence="16">The sequence shown here is derived from an EMBL/GenBank/DDBJ whole genome shotgun (WGS) entry which is preliminary data.</text>
</comment>
<proteinExistence type="predicted"/>
<dbReference type="InterPro" id="IPR000014">
    <property type="entry name" value="PAS"/>
</dbReference>
<reference evidence="16 17" key="1">
    <citation type="journal article" date="2015" name="Nature">
        <title>rRNA introns, odd ribosomes, and small enigmatic genomes across a large radiation of phyla.</title>
        <authorList>
            <person name="Brown C.T."/>
            <person name="Hug L.A."/>
            <person name="Thomas B.C."/>
            <person name="Sharon I."/>
            <person name="Castelle C.J."/>
            <person name="Singh A."/>
            <person name="Wilkins M.J."/>
            <person name="Williams K.H."/>
            <person name="Banfield J.F."/>
        </authorList>
    </citation>
    <scope>NUCLEOTIDE SEQUENCE [LARGE SCALE GENOMIC DNA]</scope>
</reference>
<dbReference type="Pfam" id="PF02518">
    <property type="entry name" value="HATPase_c"/>
    <property type="match status" value="1"/>
</dbReference>
<evidence type="ECO:0000259" key="14">
    <source>
        <dbReference type="PROSITE" id="PS50113"/>
    </source>
</evidence>
<dbReference type="Pfam" id="PF00512">
    <property type="entry name" value="HisKA"/>
    <property type="match status" value="1"/>
</dbReference>
<dbReference type="PRINTS" id="PR00344">
    <property type="entry name" value="BCTRLSENSOR"/>
</dbReference>
<evidence type="ECO:0000256" key="8">
    <source>
        <dbReference type="ARBA" id="ARBA00022989"/>
    </source>
</evidence>
<feature type="domain" description="PAS" evidence="13">
    <location>
        <begin position="341"/>
        <end position="386"/>
    </location>
</feature>
<comment type="catalytic activity">
    <reaction evidence="1">
        <text>ATP + protein L-histidine = ADP + protein N-phospho-L-histidine.</text>
        <dbReference type="EC" id="2.7.13.3"/>
    </reaction>
</comment>
<dbReference type="EMBL" id="LCIH01000022">
    <property type="protein sequence ID" value="KKT50934.1"/>
    <property type="molecule type" value="Genomic_DNA"/>
</dbReference>
<evidence type="ECO:0000313" key="17">
    <source>
        <dbReference type="Proteomes" id="UP000034006"/>
    </source>
</evidence>
<accession>A0A0G1KSP6</accession>
<dbReference type="InterPro" id="IPR050736">
    <property type="entry name" value="Sensor_HK_Regulatory"/>
</dbReference>
<dbReference type="PROSITE" id="PS50109">
    <property type="entry name" value="HIS_KIN"/>
    <property type="match status" value="1"/>
</dbReference>
<dbReference type="AlphaFoldDB" id="A0A0G1KSP6"/>
<feature type="domain" description="PAC" evidence="14">
    <location>
        <begin position="414"/>
        <end position="466"/>
    </location>
</feature>
<keyword evidence="7 16" id="KW-0418">Kinase</keyword>
<protein>
    <recommendedName>
        <fullName evidence="3">histidine kinase</fullName>
        <ecNumber evidence="3">2.7.13.3</ecNumber>
    </recommendedName>
</protein>
<dbReference type="SUPFAM" id="SSF55785">
    <property type="entry name" value="PYP-like sensor domain (PAS domain)"/>
    <property type="match status" value="1"/>
</dbReference>
<evidence type="ECO:0000313" key="16">
    <source>
        <dbReference type="EMBL" id="KKT50934.1"/>
    </source>
</evidence>
<evidence type="ECO:0000259" key="15">
    <source>
        <dbReference type="PROSITE" id="PS50839"/>
    </source>
</evidence>
<dbReference type="SUPFAM" id="SSF55874">
    <property type="entry name" value="ATPase domain of HSP90 chaperone/DNA topoisomerase II/histidine kinase"/>
    <property type="match status" value="1"/>
</dbReference>
<keyword evidence="5" id="KW-0808">Transferase</keyword>
<dbReference type="CDD" id="cd00075">
    <property type="entry name" value="HATPase"/>
    <property type="match status" value="1"/>
</dbReference>
<dbReference type="SUPFAM" id="SSF47384">
    <property type="entry name" value="Homodimeric domain of signal transducing histidine kinase"/>
    <property type="match status" value="1"/>
</dbReference>
<dbReference type="EC" id="2.7.13.3" evidence="3"/>
<name>A0A0G1KSP6_9BACT</name>
<dbReference type="STRING" id="1618387.UW44_C0022G0010"/>
<dbReference type="Gene3D" id="3.30.565.10">
    <property type="entry name" value="Histidine kinase-like ATPase, C-terminal domain"/>
    <property type="match status" value="1"/>
</dbReference>
<evidence type="ECO:0000256" key="5">
    <source>
        <dbReference type="ARBA" id="ARBA00022679"/>
    </source>
</evidence>
<dbReference type="GO" id="GO:0016020">
    <property type="term" value="C:membrane"/>
    <property type="evidence" value="ECO:0007669"/>
    <property type="project" value="UniProtKB-SubCell"/>
</dbReference>
<comment type="subcellular location">
    <subcellularLocation>
        <location evidence="2">Membrane</location>
    </subcellularLocation>
</comment>
<dbReference type="CDD" id="cd00082">
    <property type="entry name" value="HisKA"/>
    <property type="match status" value="1"/>
</dbReference>
<dbReference type="Proteomes" id="UP000034006">
    <property type="component" value="Unassembled WGS sequence"/>
</dbReference>
<dbReference type="InterPro" id="IPR006189">
    <property type="entry name" value="CHASE_dom"/>
</dbReference>
<evidence type="ECO:0000256" key="9">
    <source>
        <dbReference type="ARBA" id="ARBA00023012"/>
    </source>
</evidence>
<feature type="domain" description="CHASE" evidence="15">
    <location>
        <begin position="141"/>
        <end position="242"/>
    </location>
</feature>
<dbReference type="InterPro" id="IPR035965">
    <property type="entry name" value="PAS-like_dom_sf"/>
</dbReference>
<dbReference type="InterPro" id="IPR042240">
    <property type="entry name" value="CHASE_sf"/>
</dbReference>
<dbReference type="Gene3D" id="3.30.450.20">
    <property type="entry name" value="PAS domain"/>
    <property type="match status" value="1"/>
</dbReference>
<dbReference type="PROSITE" id="PS50112">
    <property type="entry name" value="PAS"/>
    <property type="match status" value="1"/>
</dbReference>
<keyword evidence="9" id="KW-0902">Two-component regulatory system</keyword>
<dbReference type="SMART" id="SM00387">
    <property type="entry name" value="HATPase_c"/>
    <property type="match status" value="1"/>
</dbReference>
<keyword evidence="4" id="KW-0597">Phosphoprotein</keyword>
<evidence type="ECO:0000256" key="7">
    <source>
        <dbReference type="ARBA" id="ARBA00022777"/>
    </source>
</evidence>
<sequence length="707" mass="80572">MKIKERLRISLLVLTTLILFGGSILFLIYVNKSLVEKRNVELNRHLENIITSIVNKTDEGIDILFDLRGLFKLDKGDTSRWEDYFTAFSSEQARLNIFSAAYIEKVRRDDLPKFEKTMRDTGDYRYKNYSVFPKTESETAFPVRHLRTNDADVSLFLGFDFQYSERTMTAFKSATLTNEPTISELTHLNLVIPSSKKMGYELMLPVYSVAEIENISPELRENYLLGFMGVWIESKSLVGNGIRLPGIRYSIYDSGEKVLESGSLMVDPITAISRDFGILNRKFKIVLESDKIFHLTPFDENIFWICLIIIVLINLLWIASVFAILSSRKRALEIASLVTKDLRKFKQVVDGVSDHVVITDPEGVITYANRAASMITGYSLEEMIGKRPSLWGSQMPKDFYDKFWKTIKYDKKPFWGELTNRRKSGELYEAELHVSPILDEKGELLFFVGIERDISRMKAVERMKTEFISLASHQLRTPLSAAKWFGEMLIDGDAGKLTKMQEKYVLKINESNEREIQLVNALLNVSRIESGKIIVSAKPTNLRKLVEVIMGDMKVNITGENKILQYTIDKNVPEVVVDASLIKHVYLNLITNALKYTNEGGKIVVKVYVKGNNVITEVKDNGIGIPKEEQKRIADKFFRGSNALKKETEGSGLGLYLAKTIVESSGGRIWFESIEGKGTTFKFSLPIRAIRHNRISKSSFEKKKPPP</sequence>
<dbReference type="FunFam" id="3.30.565.10:FF:000006">
    <property type="entry name" value="Sensor histidine kinase WalK"/>
    <property type="match status" value="1"/>
</dbReference>
<dbReference type="CDD" id="cd00130">
    <property type="entry name" value="PAS"/>
    <property type="match status" value="1"/>
</dbReference>
<keyword evidence="6 11" id="KW-0812">Transmembrane</keyword>
<evidence type="ECO:0000256" key="6">
    <source>
        <dbReference type="ARBA" id="ARBA00022692"/>
    </source>
</evidence>
<gene>
    <name evidence="16" type="ORF">UW44_C0022G0010</name>
</gene>
<dbReference type="PROSITE" id="PS50839">
    <property type="entry name" value="CHASE"/>
    <property type="match status" value="1"/>
</dbReference>
<evidence type="ECO:0000256" key="2">
    <source>
        <dbReference type="ARBA" id="ARBA00004370"/>
    </source>
</evidence>
<dbReference type="NCBIfam" id="TIGR00229">
    <property type="entry name" value="sensory_box"/>
    <property type="match status" value="1"/>
</dbReference>
<dbReference type="PROSITE" id="PS50113">
    <property type="entry name" value="PAC"/>
    <property type="match status" value="1"/>
</dbReference>
<dbReference type="InterPro" id="IPR003661">
    <property type="entry name" value="HisK_dim/P_dom"/>
</dbReference>
<dbReference type="SMART" id="SM00388">
    <property type="entry name" value="HisKA"/>
    <property type="match status" value="1"/>
</dbReference>
<dbReference type="SMART" id="SM00086">
    <property type="entry name" value="PAC"/>
    <property type="match status" value="1"/>
</dbReference>
<evidence type="ECO:0000256" key="11">
    <source>
        <dbReference type="SAM" id="Phobius"/>
    </source>
</evidence>
<dbReference type="InterPro" id="IPR000700">
    <property type="entry name" value="PAS-assoc_C"/>
</dbReference>
<feature type="transmembrane region" description="Helical" evidence="11">
    <location>
        <begin position="7"/>
        <end position="30"/>
    </location>
</feature>
<dbReference type="Gene3D" id="1.10.287.130">
    <property type="match status" value="1"/>
</dbReference>
<evidence type="ECO:0000256" key="1">
    <source>
        <dbReference type="ARBA" id="ARBA00000085"/>
    </source>
</evidence>
<dbReference type="SMART" id="SM00091">
    <property type="entry name" value="PAS"/>
    <property type="match status" value="1"/>
</dbReference>